<comment type="caution">
    <text evidence="2">The sequence shown here is derived from an EMBL/GenBank/DDBJ whole genome shotgun (WGS) entry which is preliminary data.</text>
</comment>
<keyword evidence="1" id="KW-0472">Membrane</keyword>
<feature type="transmembrane region" description="Helical" evidence="1">
    <location>
        <begin position="156"/>
        <end position="174"/>
    </location>
</feature>
<evidence type="ECO:0000313" key="3">
    <source>
        <dbReference type="Proteomes" id="UP001138540"/>
    </source>
</evidence>
<accession>A0ABR6NG76</accession>
<name>A0ABR6NG76_9SPHN</name>
<proteinExistence type="predicted"/>
<feature type="transmembrane region" description="Helical" evidence="1">
    <location>
        <begin position="71"/>
        <end position="92"/>
    </location>
</feature>
<keyword evidence="1" id="KW-1133">Transmembrane helix</keyword>
<feature type="transmembrane region" description="Helical" evidence="1">
    <location>
        <begin position="205"/>
        <end position="222"/>
    </location>
</feature>
<sequence length="249" mass="27102">MSAPEPPGRDAGAGGTALPPVQWLLLASLLLAVGAANIAQPYPALAPLQHVPTVAIALAAPWLLRRWPLTTGAVALLWLFLLLHTLGGRYIYSYVPYEAWLAALSGGEAPGLPEAGSPGDARNAYDRFVHFMFGLLCTPVLAQIGQRHGELRRRPAWLLGFALIGLAGALYEVFEWQLTLILAGETADHYNGQQGDLWDPQKDMALAQLGSLIAWLLAALLHRKALKRREPRVEGDERRHVDARPLPRA</sequence>
<dbReference type="Proteomes" id="UP001138540">
    <property type="component" value="Unassembled WGS sequence"/>
</dbReference>
<organism evidence="2 3">
    <name type="scientific">Sphingobium lignivorans</name>
    <dbReference type="NCBI Taxonomy" id="2735886"/>
    <lineage>
        <taxon>Bacteria</taxon>
        <taxon>Pseudomonadati</taxon>
        <taxon>Pseudomonadota</taxon>
        <taxon>Alphaproteobacteria</taxon>
        <taxon>Sphingomonadales</taxon>
        <taxon>Sphingomonadaceae</taxon>
        <taxon>Sphingobium</taxon>
    </lineage>
</organism>
<keyword evidence="1" id="KW-0812">Transmembrane</keyword>
<gene>
    <name evidence="2" type="ORF">HNP60_002258</name>
</gene>
<keyword evidence="3" id="KW-1185">Reference proteome</keyword>
<dbReference type="Pfam" id="PF09997">
    <property type="entry name" value="DUF2238"/>
    <property type="match status" value="1"/>
</dbReference>
<protein>
    <submittedName>
        <fullName evidence="2">Membrane protein</fullName>
    </submittedName>
</protein>
<dbReference type="InterPro" id="IPR014509">
    <property type="entry name" value="YjdF-like"/>
</dbReference>
<feature type="transmembrane region" description="Helical" evidence="1">
    <location>
        <begin position="128"/>
        <end position="144"/>
    </location>
</feature>
<reference evidence="2 3" key="1">
    <citation type="submission" date="2020-08" db="EMBL/GenBank/DDBJ databases">
        <title>Exploring microbial biodiversity for novel pathways involved in the catabolism of aromatic compounds derived from lignin.</title>
        <authorList>
            <person name="Elkins J."/>
        </authorList>
    </citation>
    <scope>NUCLEOTIDE SEQUENCE [LARGE SCALE GENOMIC DNA]</scope>
    <source>
        <strain evidence="2 3">B1D3A</strain>
    </source>
</reference>
<evidence type="ECO:0000313" key="2">
    <source>
        <dbReference type="EMBL" id="MBB5986284.1"/>
    </source>
</evidence>
<dbReference type="EMBL" id="JACHKA010000001">
    <property type="protein sequence ID" value="MBB5986284.1"/>
    <property type="molecule type" value="Genomic_DNA"/>
</dbReference>
<feature type="transmembrane region" description="Helical" evidence="1">
    <location>
        <begin position="45"/>
        <end position="64"/>
    </location>
</feature>
<feature type="transmembrane region" description="Helical" evidence="1">
    <location>
        <begin position="21"/>
        <end position="39"/>
    </location>
</feature>
<evidence type="ECO:0000256" key="1">
    <source>
        <dbReference type="SAM" id="Phobius"/>
    </source>
</evidence>
<dbReference type="RefSeq" id="WP_260394847.1">
    <property type="nucleotide sequence ID" value="NZ_JACHKA010000001.1"/>
</dbReference>